<comment type="caution">
    <text evidence="10">The sequence shown here is derived from an EMBL/GenBank/DDBJ whole genome shotgun (WGS) entry which is preliminary data.</text>
</comment>
<dbReference type="GO" id="GO:0003676">
    <property type="term" value="F:nucleic acid binding"/>
    <property type="evidence" value="ECO:0007669"/>
    <property type="project" value="InterPro"/>
</dbReference>
<dbReference type="Proteomes" id="UP000037178">
    <property type="component" value="Unassembled WGS sequence"/>
</dbReference>
<protein>
    <recommendedName>
        <fullName evidence="5">Exodeoxyribonuclease 7 large subunit</fullName>
        <ecNumber evidence="5">3.1.11.6</ecNumber>
    </recommendedName>
    <alternativeName>
        <fullName evidence="5">Exodeoxyribonuclease VII large subunit</fullName>
        <shortName evidence="5">Exonuclease VII large subunit</shortName>
    </alternativeName>
</protein>
<dbReference type="GO" id="GO:0008855">
    <property type="term" value="F:exodeoxyribonuclease VII activity"/>
    <property type="evidence" value="ECO:0007669"/>
    <property type="project" value="UniProtKB-UniRule"/>
</dbReference>
<dbReference type="HAMAP" id="MF_00378">
    <property type="entry name" value="Exonuc_7_L"/>
    <property type="match status" value="1"/>
</dbReference>
<keyword evidence="1 5" id="KW-0963">Cytoplasm</keyword>
<evidence type="ECO:0000313" key="10">
    <source>
        <dbReference type="EMBL" id="KMW58747.1"/>
    </source>
</evidence>
<gene>
    <name evidence="5" type="primary">xseA</name>
    <name evidence="10" type="ORF">AIOL_003726</name>
</gene>
<dbReference type="InterPro" id="IPR003753">
    <property type="entry name" value="Exonuc_VII_L"/>
</dbReference>
<proteinExistence type="inferred from homology"/>
<evidence type="ECO:0000256" key="3">
    <source>
        <dbReference type="ARBA" id="ARBA00022801"/>
    </source>
</evidence>
<dbReference type="GO" id="GO:0009318">
    <property type="term" value="C:exodeoxyribonuclease VII complex"/>
    <property type="evidence" value="ECO:0007669"/>
    <property type="project" value="UniProtKB-UniRule"/>
</dbReference>
<sequence length="519" mass="56300">MDLIDDPTPGSNTPEFTVGEIAGAVKKLVEAELGWVRVRGEVGRVVLARSGHLYFDLKDDRNVLSCMTWKGQVPGIGVMPEEGMEVVAEGRMTASGFQSKFSLNAQHVAVAGEGALMALLEKRKKQLAAEGLFDDARKRPLPFLPEVIGVVTSPQGAVIRDILHRLRDRFPRKVLVWPVAVQGQACAPEVARAIEGFNALTPGGALPRPDLLIVARGGGSIEDLWGFNEEIVARAAAASEIPLISAVGHETDTTLIDFVSDKRAPTPTAAAELAVPVRLELLAWVEAQGARVSGGLSRLIQQRKTRLADLARALPRPEGLTASARQRLDHMDARLPQALTAAASKKRLRLSEVAGALRPQALRQGLSERARALTTAAERLAAGHARQDKRRREVLATQSSRLRPERLERDLVRAGEAFTRLERRFAAVAGTQTATWRRQLEGLERLRLSMGYEATLERGYAVVRDGETVVTSKSGAEEASALEIQFSDGRFSVGGERPKPAPKRATKPSPPDEEQGSLF</sequence>
<dbReference type="GO" id="GO:0005737">
    <property type="term" value="C:cytoplasm"/>
    <property type="evidence" value="ECO:0007669"/>
    <property type="project" value="UniProtKB-SubCell"/>
</dbReference>
<dbReference type="InterPro" id="IPR020579">
    <property type="entry name" value="Exonuc_VII_lsu_C"/>
</dbReference>
<evidence type="ECO:0000256" key="4">
    <source>
        <dbReference type="ARBA" id="ARBA00022839"/>
    </source>
</evidence>
<evidence type="ECO:0000259" key="9">
    <source>
        <dbReference type="Pfam" id="PF13742"/>
    </source>
</evidence>
<accession>A0A0J9E7P7</accession>
<evidence type="ECO:0000256" key="2">
    <source>
        <dbReference type="ARBA" id="ARBA00022722"/>
    </source>
</evidence>
<dbReference type="Pfam" id="PF02601">
    <property type="entry name" value="Exonuc_VII_L"/>
    <property type="match status" value="1"/>
</dbReference>
<dbReference type="RefSeq" id="WP_049644322.1">
    <property type="nucleotide sequence ID" value="NZ_LFTY01000002.1"/>
</dbReference>
<dbReference type="PANTHER" id="PTHR30008:SF0">
    <property type="entry name" value="EXODEOXYRIBONUCLEASE 7 LARGE SUBUNIT"/>
    <property type="match status" value="1"/>
</dbReference>
<comment type="subunit">
    <text evidence="5">Heterooligomer composed of large and small subunits.</text>
</comment>
<evidence type="ECO:0000256" key="7">
    <source>
        <dbReference type="SAM" id="MobiDB-lite"/>
    </source>
</evidence>
<keyword evidence="2 5" id="KW-0540">Nuclease</keyword>
<comment type="function">
    <text evidence="5">Bidirectionally degrades single-stranded DNA into large acid-insoluble oligonucleotides, which are then degraded further into small acid-soluble oligonucleotides.</text>
</comment>
<keyword evidence="3 5" id="KW-0378">Hydrolase</keyword>
<organism evidence="10 11">
    <name type="scientific">Candidatus Rhodobacter oscarellae</name>
    <dbReference type="NCBI Taxonomy" id="1675527"/>
    <lineage>
        <taxon>Bacteria</taxon>
        <taxon>Pseudomonadati</taxon>
        <taxon>Pseudomonadota</taxon>
        <taxon>Alphaproteobacteria</taxon>
        <taxon>Rhodobacterales</taxon>
        <taxon>Rhodobacter group</taxon>
        <taxon>Rhodobacter</taxon>
    </lineage>
</organism>
<dbReference type="PATRIC" id="fig|1675527.3.peg.3903"/>
<dbReference type="Pfam" id="PF13742">
    <property type="entry name" value="tRNA_anti_2"/>
    <property type="match status" value="1"/>
</dbReference>
<evidence type="ECO:0000313" key="11">
    <source>
        <dbReference type="Proteomes" id="UP000037178"/>
    </source>
</evidence>
<dbReference type="GO" id="GO:0006308">
    <property type="term" value="P:DNA catabolic process"/>
    <property type="evidence" value="ECO:0007669"/>
    <property type="project" value="UniProtKB-UniRule"/>
</dbReference>
<evidence type="ECO:0000259" key="8">
    <source>
        <dbReference type="Pfam" id="PF02601"/>
    </source>
</evidence>
<dbReference type="EMBL" id="LFTY01000002">
    <property type="protein sequence ID" value="KMW58747.1"/>
    <property type="molecule type" value="Genomic_DNA"/>
</dbReference>
<comment type="subcellular location">
    <subcellularLocation>
        <location evidence="5 6">Cytoplasm</location>
    </subcellularLocation>
</comment>
<evidence type="ECO:0000256" key="6">
    <source>
        <dbReference type="RuleBase" id="RU004355"/>
    </source>
</evidence>
<dbReference type="STRING" id="1675527.AIOL_003726"/>
<reference evidence="10 11" key="1">
    <citation type="submission" date="2015-06" db="EMBL/GenBank/DDBJ databases">
        <title>Draft genome sequence of an Alphaproteobacteria species associated to the Mediterranean sponge Oscarella lobularis.</title>
        <authorList>
            <person name="Jourda C."/>
            <person name="Santini S."/>
            <person name="Claverie J.-M."/>
        </authorList>
    </citation>
    <scope>NUCLEOTIDE SEQUENCE [LARGE SCALE GENOMIC DNA]</scope>
    <source>
        <strain evidence="10">IGS</strain>
    </source>
</reference>
<name>A0A0J9E7P7_9RHOB</name>
<dbReference type="AlphaFoldDB" id="A0A0J9E7P7"/>
<dbReference type="OrthoDB" id="9802795at2"/>
<dbReference type="CDD" id="cd04489">
    <property type="entry name" value="ExoVII_LU_OBF"/>
    <property type="match status" value="1"/>
</dbReference>
<dbReference type="PANTHER" id="PTHR30008">
    <property type="entry name" value="EXODEOXYRIBONUCLEASE 7 LARGE SUBUNIT"/>
    <property type="match status" value="1"/>
</dbReference>
<feature type="domain" description="OB-fold nucleic acid binding" evidence="9">
    <location>
        <begin position="16"/>
        <end position="108"/>
    </location>
</feature>
<keyword evidence="11" id="KW-1185">Reference proteome</keyword>
<comment type="catalytic activity">
    <reaction evidence="5 6">
        <text>Exonucleolytic cleavage in either 5'- to 3'- or 3'- to 5'-direction to yield nucleoside 5'-phosphates.</text>
        <dbReference type="EC" id="3.1.11.6"/>
    </reaction>
</comment>
<evidence type="ECO:0000256" key="1">
    <source>
        <dbReference type="ARBA" id="ARBA00022490"/>
    </source>
</evidence>
<feature type="domain" description="Exonuclease VII large subunit C-terminal" evidence="8">
    <location>
        <begin position="132"/>
        <end position="402"/>
    </location>
</feature>
<dbReference type="NCBIfam" id="TIGR00237">
    <property type="entry name" value="xseA"/>
    <property type="match status" value="1"/>
</dbReference>
<keyword evidence="4 5" id="KW-0269">Exonuclease</keyword>
<evidence type="ECO:0000256" key="5">
    <source>
        <dbReference type="HAMAP-Rule" id="MF_00378"/>
    </source>
</evidence>
<dbReference type="EC" id="3.1.11.6" evidence="5"/>
<comment type="similarity">
    <text evidence="5 6">Belongs to the XseA family.</text>
</comment>
<dbReference type="InterPro" id="IPR025824">
    <property type="entry name" value="OB-fold_nuc-bd_dom"/>
</dbReference>
<feature type="region of interest" description="Disordered" evidence="7">
    <location>
        <begin position="487"/>
        <end position="519"/>
    </location>
</feature>